<dbReference type="Gene3D" id="3.10.129.10">
    <property type="entry name" value="Hotdog Thioesterase"/>
    <property type="match status" value="1"/>
</dbReference>
<dbReference type="EC" id="3.1.2.-" evidence="3"/>
<evidence type="ECO:0000313" key="4">
    <source>
        <dbReference type="Proteomes" id="UP000315724"/>
    </source>
</evidence>
<dbReference type="PIRSF" id="PIRSF003230">
    <property type="entry name" value="YbgC"/>
    <property type="match status" value="1"/>
</dbReference>
<dbReference type="InterPro" id="IPR029069">
    <property type="entry name" value="HotDog_dom_sf"/>
</dbReference>
<dbReference type="Pfam" id="PF13279">
    <property type="entry name" value="4HBT_2"/>
    <property type="match status" value="1"/>
</dbReference>
<comment type="similarity">
    <text evidence="1">Belongs to the 4-hydroxybenzoyl-CoA thioesterase family.</text>
</comment>
<dbReference type="PANTHER" id="PTHR31793">
    <property type="entry name" value="4-HYDROXYBENZOYL-COA THIOESTERASE FAMILY MEMBER"/>
    <property type="match status" value="1"/>
</dbReference>
<dbReference type="InterPro" id="IPR006684">
    <property type="entry name" value="YbgC/YbaW"/>
</dbReference>
<proteinExistence type="inferred from homology"/>
<dbReference type="InterPro" id="IPR050563">
    <property type="entry name" value="4-hydroxybenzoyl-CoA_TE"/>
</dbReference>
<accession>A0A517QTY4</accession>
<dbReference type="OrthoDB" id="9800856at2"/>
<dbReference type="KEGG" id="tpol:Mal48_43710"/>
<protein>
    <submittedName>
        <fullName evidence="3">Acyl-CoA thioester hydrolase YbgC</fullName>
        <ecNumber evidence="3">3.1.2.-</ecNumber>
    </submittedName>
</protein>
<dbReference type="CDD" id="cd00586">
    <property type="entry name" value="4HBT"/>
    <property type="match status" value="1"/>
</dbReference>
<dbReference type="SUPFAM" id="SSF54637">
    <property type="entry name" value="Thioesterase/thiol ester dehydrase-isomerase"/>
    <property type="match status" value="1"/>
</dbReference>
<dbReference type="GO" id="GO:0047617">
    <property type="term" value="F:fatty acyl-CoA hydrolase activity"/>
    <property type="evidence" value="ECO:0007669"/>
    <property type="project" value="TreeGrafter"/>
</dbReference>
<dbReference type="Proteomes" id="UP000315724">
    <property type="component" value="Chromosome"/>
</dbReference>
<evidence type="ECO:0000256" key="1">
    <source>
        <dbReference type="ARBA" id="ARBA00005953"/>
    </source>
</evidence>
<dbReference type="AlphaFoldDB" id="A0A517QTY4"/>
<dbReference type="PANTHER" id="PTHR31793:SF27">
    <property type="entry name" value="NOVEL THIOESTERASE SUPERFAMILY DOMAIN AND SAPOSIN A-TYPE DOMAIN CONTAINING PROTEIN (0610012H03RIK)"/>
    <property type="match status" value="1"/>
</dbReference>
<name>A0A517QTY4_9PLAN</name>
<organism evidence="3 4">
    <name type="scientific">Thalassoglobus polymorphus</name>
    <dbReference type="NCBI Taxonomy" id="2527994"/>
    <lineage>
        <taxon>Bacteria</taxon>
        <taxon>Pseudomonadati</taxon>
        <taxon>Planctomycetota</taxon>
        <taxon>Planctomycetia</taxon>
        <taxon>Planctomycetales</taxon>
        <taxon>Planctomycetaceae</taxon>
        <taxon>Thalassoglobus</taxon>
    </lineage>
</organism>
<dbReference type="NCBIfam" id="TIGR00051">
    <property type="entry name" value="YbgC/FadM family acyl-CoA thioesterase"/>
    <property type="match status" value="1"/>
</dbReference>
<evidence type="ECO:0000256" key="2">
    <source>
        <dbReference type="ARBA" id="ARBA00022801"/>
    </source>
</evidence>
<evidence type="ECO:0000313" key="3">
    <source>
        <dbReference type="EMBL" id="QDT35096.1"/>
    </source>
</evidence>
<reference evidence="3 4" key="1">
    <citation type="submission" date="2019-02" db="EMBL/GenBank/DDBJ databases">
        <title>Deep-cultivation of Planctomycetes and their phenomic and genomic characterization uncovers novel biology.</title>
        <authorList>
            <person name="Wiegand S."/>
            <person name="Jogler M."/>
            <person name="Boedeker C."/>
            <person name="Pinto D."/>
            <person name="Vollmers J."/>
            <person name="Rivas-Marin E."/>
            <person name="Kohn T."/>
            <person name="Peeters S.H."/>
            <person name="Heuer A."/>
            <person name="Rast P."/>
            <person name="Oberbeckmann S."/>
            <person name="Bunk B."/>
            <person name="Jeske O."/>
            <person name="Meyerdierks A."/>
            <person name="Storesund J.E."/>
            <person name="Kallscheuer N."/>
            <person name="Luecker S."/>
            <person name="Lage O.M."/>
            <person name="Pohl T."/>
            <person name="Merkel B.J."/>
            <person name="Hornburger P."/>
            <person name="Mueller R.-W."/>
            <person name="Bruemmer F."/>
            <person name="Labrenz M."/>
            <person name="Spormann A.M."/>
            <person name="Op den Camp H."/>
            <person name="Overmann J."/>
            <person name="Amann R."/>
            <person name="Jetten M.S.M."/>
            <person name="Mascher T."/>
            <person name="Medema M.H."/>
            <person name="Devos D.P."/>
            <person name="Kaster A.-K."/>
            <person name="Ovreas L."/>
            <person name="Rohde M."/>
            <person name="Galperin M.Y."/>
            <person name="Jogler C."/>
        </authorList>
    </citation>
    <scope>NUCLEOTIDE SEQUENCE [LARGE SCALE GENOMIC DNA]</scope>
    <source>
        <strain evidence="3 4">Mal48</strain>
    </source>
</reference>
<sequence>MSSDWFEMEIRVRYCETDAMGVLHHMNYLAYFEVARTELFRERGGNYRELEERGFFLVIVKAECNYKRPSHYDDLLRIRVRVSKLTGAKLEHEYEIHRDETLIATGRTVLACLDQDGQIQRMSESLLFDETEK</sequence>
<keyword evidence="4" id="KW-1185">Reference proteome</keyword>
<gene>
    <name evidence="3" type="primary">ybgC</name>
    <name evidence="3" type="ORF">Mal48_43710</name>
</gene>
<dbReference type="EMBL" id="CP036267">
    <property type="protein sequence ID" value="QDT35096.1"/>
    <property type="molecule type" value="Genomic_DNA"/>
</dbReference>
<dbReference type="RefSeq" id="WP_145204109.1">
    <property type="nucleotide sequence ID" value="NZ_CP036267.1"/>
</dbReference>
<keyword evidence="2 3" id="KW-0378">Hydrolase</keyword>